<dbReference type="PANTHER" id="PTHR10827">
    <property type="entry name" value="RETICULOCALBIN"/>
    <property type="match status" value="1"/>
</dbReference>
<dbReference type="PROSITE" id="PS00018">
    <property type="entry name" value="EF_HAND_1"/>
    <property type="match status" value="3"/>
</dbReference>
<protein>
    <recommendedName>
        <fullName evidence="4">EF-hand domain-containing protein</fullName>
    </recommendedName>
</protein>
<keyword evidence="1" id="KW-0479">Metal-binding</keyword>
<keyword evidence="6" id="KW-1185">Reference proteome</keyword>
<comment type="caution">
    <text evidence="5">The sequence shown here is derived from an EMBL/GenBank/DDBJ whole genome shotgun (WGS) entry which is preliminary data.</text>
</comment>
<accession>A0A7W6PVZ3</accession>
<dbReference type="AlphaFoldDB" id="A0A7W6PVZ3"/>
<dbReference type="SUPFAM" id="SSF47473">
    <property type="entry name" value="EF-hand"/>
    <property type="match status" value="1"/>
</dbReference>
<evidence type="ECO:0000256" key="1">
    <source>
        <dbReference type="ARBA" id="ARBA00022723"/>
    </source>
</evidence>
<dbReference type="CDD" id="cd00051">
    <property type="entry name" value="EFh"/>
    <property type="match status" value="1"/>
</dbReference>
<keyword evidence="2" id="KW-0677">Repeat</keyword>
<evidence type="ECO:0000256" key="3">
    <source>
        <dbReference type="SAM" id="SignalP"/>
    </source>
</evidence>
<dbReference type="Pfam" id="PF13202">
    <property type="entry name" value="EF-hand_5"/>
    <property type="match status" value="2"/>
</dbReference>
<evidence type="ECO:0000313" key="5">
    <source>
        <dbReference type="EMBL" id="MBB4148664.1"/>
    </source>
</evidence>
<evidence type="ECO:0000259" key="4">
    <source>
        <dbReference type="PROSITE" id="PS50222"/>
    </source>
</evidence>
<proteinExistence type="predicted"/>
<evidence type="ECO:0000313" key="6">
    <source>
        <dbReference type="Proteomes" id="UP000590524"/>
    </source>
</evidence>
<dbReference type="PANTHER" id="PTHR10827:SF98">
    <property type="entry name" value="45 KDA CALCIUM-BINDING PROTEIN"/>
    <property type="match status" value="1"/>
</dbReference>
<dbReference type="EMBL" id="JACIEU010000009">
    <property type="protein sequence ID" value="MBB4148664.1"/>
    <property type="molecule type" value="Genomic_DNA"/>
</dbReference>
<name>A0A7W6PVZ3_9SPHN</name>
<organism evidence="5 6">
    <name type="scientific">Sphingobium scionense</name>
    <dbReference type="NCBI Taxonomy" id="1404341"/>
    <lineage>
        <taxon>Bacteria</taxon>
        <taxon>Pseudomonadati</taxon>
        <taxon>Pseudomonadota</taxon>
        <taxon>Alphaproteobacteria</taxon>
        <taxon>Sphingomonadales</taxon>
        <taxon>Sphingomonadaceae</taxon>
        <taxon>Sphingobium</taxon>
    </lineage>
</organism>
<dbReference type="Pfam" id="PF13499">
    <property type="entry name" value="EF-hand_7"/>
    <property type="match status" value="1"/>
</dbReference>
<dbReference type="SMART" id="SM00054">
    <property type="entry name" value="EFh"/>
    <property type="match status" value="4"/>
</dbReference>
<dbReference type="GO" id="GO:0005509">
    <property type="term" value="F:calcium ion binding"/>
    <property type="evidence" value="ECO:0007669"/>
    <property type="project" value="InterPro"/>
</dbReference>
<dbReference type="PROSITE" id="PS50222">
    <property type="entry name" value="EF_HAND_2"/>
    <property type="match status" value="2"/>
</dbReference>
<feature type="signal peptide" evidence="3">
    <location>
        <begin position="1"/>
        <end position="20"/>
    </location>
</feature>
<dbReference type="InterPro" id="IPR018247">
    <property type="entry name" value="EF_Hand_1_Ca_BS"/>
</dbReference>
<feature type="domain" description="EF-hand" evidence="4">
    <location>
        <begin position="77"/>
        <end position="112"/>
    </location>
</feature>
<gene>
    <name evidence="5" type="ORF">GGQ90_002448</name>
</gene>
<dbReference type="InterPro" id="IPR011992">
    <property type="entry name" value="EF-hand-dom_pair"/>
</dbReference>
<dbReference type="Proteomes" id="UP000590524">
    <property type="component" value="Unassembled WGS sequence"/>
</dbReference>
<reference evidence="5 6" key="1">
    <citation type="submission" date="2020-08" db="EMBL/GenBank/DDBJ databases">
        <title>Genomic Encyclopedia of Type Strains, Phase IV (KMG-IV): sequencing the most valuable type-strain genomes for metagenomic binning, comparative biology and taxonomic classification.</title>
        <authorList>
            <person name="Goeker M."/>
        </authorList>
    </citation>
    <scope>NUCLEOTIDE SEQUENCE [LARGE SCALE GENOMIC DNA]</scope>
    <source>
        <strain evidence="5 6">DSM 19371</strain>
    </source>
</reference>
<sequence>MKARLLIIPAILVCSTPAMAQMGQLDVFESADTNGDGQVSQAEFRAARAQQFSRLDRNGDGTVAQSDFGRIAQMRPQLGARLNAFIASADTNRDGRVTRAEFGSAPAPLFDRADVNRNGLVDKAELERLREAIGRES</sequence>
<feature type="chain" id="PRO_5030996598" description="EF-hand domain-containing protein" evidence="3">
    <location>
        <begin position="21"/>
        <end position="137"/>
    </location>
</feature>
<dbReference type="RefSeq" id="WP_160984526.1">
    <property type="nucleotide sequence ID" value="NZ_JACIEU010000009.1"/>
</dbReference>
<evidence type="ECO:0000256" key="2">
    <source>
        <dbReference type="ARBA" id="ARBA00022737"/>
    </source>
</evidence>
<dbReference type="Gene3D" id="1.10.238.10">
    <property type="entry name" value="EF-hand"/>
    <property type="match status" value="2"/>
</dbReference>
<keyword evidence="3" id="KW-0732">Signal</keyword>
<feature type="domain" description="EF-hand" evidence="4">
    <location>
        <begin position="26"/>
        <end position="54"/>
    </location>
</feature>
<dbReference type="InterPro" id="IPR002048">
    <property type="entry name" value="EF_hand_dom"/>
</dbReference>